<feature type="compositionally biased region" description="Polar residues" evidence="1">
    <location>
        <begin position="166"/>
        <end position="175"/>
    </location>
</feature>
<keyword evidence="3" id="KW-1185">Reference proteome</keyword>
<feature type="compositionally biased region" description="Basic and acidic residues" evidence="1">
    <location>
        <begin position="223"/>
        <end position="232"/>
    </location>
</feature>
<organism evidence="2 3">
    <name type="scientific">Reticulomyxa filosa</name>
    <dbReference type="NCBI Taxonomy" id="46433"/>
    <lineage>
        <taxon>Eukaryota</taxon>
        <taxon>Sar</taxon>
        <taxon>Rhizaria</taxon>
        <taxon>Retaria</taxon>
        <taxon>Foraminifera</taxon>
        <taxon>Monothalamids</taxon>
        <taxon>Reticulomyxidae</taxon>
        <taxon>Reticulomyxa</taxon>
    </lineage>
</organism>
<evidence type="ECO:0008006" key="4">
    <source>
        <dbReference type="Google" id="ProtNLM"/>
    </source>
</evidence>
<dbReference type="AlphaFoldDB" id="X6NMM4"/>
<proteinExistence type="predicted"/>
<protein>
    <recommendedName>
        <fullName evidence="4">CAP-Gly domain-containing protein</fullName>
    </recommendedName>
</protein>
<evidence type="ECO:0000256" key="1">
    <source>
        <dbReference type="SAM" id="MobiDB-lite"/>
    </source>
</evidence>
<comment type="caution">
    <text evidence="2">The sequence shown here is derived from an EMBL/GenBank/DDBJ whole genome shotgun (WGS) entry which is preliminary data.</text>
</comment>
<name>X6NMM4_RETFI</name>
<reference evidence="2 3" key="1">
    <citation type="journal article" date="2013" name="Curr. Biol.">
        <title>The Genome of the Foraminiferan Reticulomyxa filosa.</title>
        <authorList>
            <person name="Glockner G."/>
            <person name="Hulsmann N."/>
            <person name="Schleicher M."/>
            <person name="Noegel A.A."/>
            <person name="Eichinger L."/>
            <person name="Gallinger C."/>
            <person name="Pawlowski J."/>
            <person name="Sierra R."/>
            <person name="Euteneuer U."/>
            <person name="Pillet L."/>
            <person name="Moustafa A."/>
            <person name="Platzer M."/>
            <person name="Groth M."/>
            <person name="Szafranski K."/>
            <person name="Schliwa M."/>
        </authorList>
    </citation>
    <scope>NUCLEOTIDE SEQUENCE [LARGE SCALE GENOMIC DNA]</scope>
</reference>
<gene>
    <name evidence="2" type="ORF">RFI_10205</name>
</gene>
<dbReference type="Proteomes" id="UP000023152">
    <property type="component" value="Unassembled WGS sequence"/>
</dbReference>
<dbReference type="InterPro" id="IPR036859">
    <property type="entry name" value="CAP-Gly_dom_sf"/>
</dbReference>
<dbReference type="SUPFAM" id="SSF74924">
    <property type="entry name" value="Cap-Gly domain"/>
    <property type="match status" value="1"/>
</dbReference>
<accession>X6NMM4</accession>
<evidence type="ECO:0000313" key="2">
    <source>
        <dbReference type="EMBL" id="ETO26929.1"/>
    </source>
</evidence>
<dbReference type="EMBL" id="ASPP01007569">
    <property type="protein sequence ID" value="ETO26929.1"/>
    <property type="molecule type" value="Genomic_DNA"/>
</dbReference>
<feature type="region of interest" description="Disordered" evidence="1">
    <location>
        <begin position="124"/>
        <end position="244"/>
    </location>
</feature>
<feature type="compositionally biased region" description="Basic and acidic residues" evidence="1">
    <location>
        <begin position="190"/>
        <end position="200"/>
    </location>
</feature>
<evidence type="ECO:0000313" key="3">
    <source>
        <dbReference type="Proteomes" id="UP000023152"/>
    </source>
</evidence>
<sequence>MTNKEPIENGHDGKVNDIRYFVCENGKGKIVPIDTIIRPELLDTVSVLHNNLWKQKTQTNELQQRLSDATITTTVLKTEVARVLFVFLFFKKKYLFIFFFKKLIQQKRELEERMAKLEAERWKDNDGKHVRRQSSKTPNERTTSRSGQNVRVQHSEIGADAMTNPVAMQSRSQTEGTDDYDLSLVTESYEDAKPVQRKEQNNTCNKCIPPSIGGHSPQSSQDELDRRKKTCDSDLTVIVRTSPK</sequence>